<dbReference type="Gene3D" id="3.40.190.10">
    <property type="entry name" value="Periplasmic binding protein-like II"/>
    <property type="match status" value="1"/>
</dbReference>
<dbReference type="SUPFAM" id="SSF53850">
    <property type="entry name" value="Periplasmic binding protein-like II"/>
    <property type="match status" value="1"/>
</dbReference>
<dbReference type="InterPro" id="IPR005064">
    <property type="entry name" value="BUG"/>
</dbReference>
<reference evidence="4" key="1">
    <citation type="submission" date="2018-05" db="EMBL/GenBank/DDBJ databases">
        <authorList>
            <person name="Du Z."/>
            <person name="Wang X."/>
        </authorList>
    </citation>
    <scope>NUCLEOTIDE SEQUENCE [LARGE SCALE GENOMIC DNA]</scope>
    <source>
        <strain evidence="4">CQN31</strain>
    </source>
</reference>
<organism evidence="3 4">
    <name type="scientific">Falsiroseomonas bella</name>
    <dbReference type="NCBI Taxonomy" id="2184016"/>
    <lineage>
        <taxon>Bacteria</taxon>
        <taxon>Pseudomonadati</taxon>
        <taxon>Pseudomonadota</taxon>
        <taxon>Alphaproteobacteria</taxon>
        <taxon>Acetobacterales</taxon>
        <taxon>Roseomonadaceae</taxon>
        <taxon>Falsiroseomonas</taxon>
    </lineage>
</organism>
<accession>A0A317FFY6</accession>
<feature type="compositionally biased region" description="Low complexity" evidence="2">
    <location>
        <begin position="67"/>
        <end position="83"/>
    </location>
</feature>
<dbReference type="EMBL" id="QGNA01000001">
    <property type="protein sequence ID" value="PWS37990.1"/>
    <property type="molecule type" value="Genomic_DNA"/>
</dbReference>
<comment type="caution">
    <text evidence="3">The sequence shown here is derived from an EMBL/GenBank/DDBJ whole genome shotgun (WGS) entry which is preliminary data.</text>
</comment>
<dbReference type="PANTHER" id="PTHR42928">
    <property type="entry name" value="TRICARBOXYLATE-BINDING PROTEIN"/>
    <property type="match status" value="1"/>
</dbReference>
<comment type="similarity">
    <text evidence="1">Belongs to the UPF0065 (bug) family.</text>
</comment>
<dbReference type="Proteomes" id="UP000245765">
    <property type="component" value="Unassembled WGS sequence"/>
</dbReference>
<dbReference type="Pfam" id="PF03401">
    <property type="entry name" value="TctC"/>
    <property type="match status" value="1"/>
</dbReference>
<protein>
    <recommendedName>
        <fullName evidence="5">Tripartite tricarboxylate transporter substrate binding protein</fullName>
    </recommendedName>
</protein>
<evidence type="ECO:0000256" key="2">
    <source>
        <dbReference type="SAM" id="MobiDB-lite"/>
    </source>
</evidence>
<proteinExistence type="inferred from homology"/>
<dbReference type="InterPro" id="IPR042100">
    <property type="entry name" value="Bug_dom1"/>
</dbReference>
<dbReference type="PANTHER" id="PTHR42928:SF5">
    <property type="entry name" value="BLR1237 PROTEIN"/>
    <property type="match status" value="1"/>
</dbReference>
<dbReference type="Gene3D" id="3.40.190.150">
    <property type="entry name" value="Bordetella uptake gene, domain 1"/>
    <property type="match status" value="1"/>
</dbReference>
<keyword evidence="4" id="KW-1185">Reference proteome</keyword>
<evidence type="ECO:0000313" key="3">
    <source>
        <dbReference type="EMBL" id="PWS37990.1"/>
    </source>
</evidence>
<feature type="region of interest" description="Disordered" evidence="2">
    <location>
        <begin position="1"/>
        <end position="29"/>
    </location>
</feature>
<dbReference type="AlphaFoldDB" id="A0A317FFY6"/>
<evidence type="ECO:0000313" key="4">
    <source>
        <dbReference type="Proteomes" id="UP000245765"/>
    </source>
</evidence>
<feature type="region of interest" description="Disordered" evidence="2">
    <location>
        <begin position="67"/>
        <end position="92"/>
    </location>
</feature>
<name>A0A317FFY6_9PROT</name>
<feature type="compositionally biased region" description="Low complexity" evidence="2">
    <location>
        <begin position="1"/>
        <end position="27"/>
    </location>
</feature>
<sequence length="417" mass="43561">MSPLPSSIARMASAAARAGSPSTGRRSCPSRRWRRAWCSTASSKGWMWGWTAAVRCCGTYTSGTAPSPIPAASATSPSRPANARRAERRRQGGHAMLRRHFTTLAVGALATPALAQGADAWPTRPVRFVLPVAAGGALDMVGRLLAQQLQQRFGQSFVIENRGGAAGVPGMDAVAKSQPDGYTLLFAAAPIALNTALGMRLPYDVGRDFAPVSLVASIPALAAVHPTRPERSLADVIAAGKSPQGFNMAVPNVGAVTHLMAEVLRAKSGPGFTVVAYRGAGQAIQDALSGQVHGFYDALVPTGAHVVGGRLRGIAIGSRQRHPMLPDVATVIEQGMPELIGSGFYGILAPAGTDPAILAKLHAGIVATMGEGTELRTRLISQGYEVHASTPAEYSAFIREEITRWTPVVQAAGIKVE</sequence>
<evidence type="ECO:0008006" key="5">
    <source>
        <dbReference type="Google" id="ProtNLM"/>
    </source>
</evidence>
<gene>
    <name evidence="3" type="ORF">DFH01_01370</name>
</gene>
<evidence type="ECO:0000256" key="1">
    <source>
        <dbReference type="ARBA" id="ARBA00006987"/>
    </source>
</evidence>